<dbReference type="WBParaSite" id="nRc.2.0.1.t29459-RA">
    <property type="protein sequence ID" value="nRc.2.0.1.t29459-RA"/>
    <property type="gene ID" value="nRc.2.0.1.g29459"/>
</dbReference>
<name>A0A915JTT1_ROMCU</name>
<sequence>MNGRRNNEVHAKLNINSIERHQRFSVLSIEGTIRLLECAMRRKKFSFVRSTPPLEKFLAAVLRPSRSIVFMEPPNIHLWDHTQREVTLGM</sequence>
<proteinExistence type="predicted"/>
<keyword evidence="1" id="KW-1185">Reference proteome</keyword>
<organism evidence="1 2">
    <name type="scientific">Romanomermis culicivorax</name>
    <name type="common">Nematode worm</name>
    <dbReference type="NCBI Taxonomy" id="13658"/>
    <lineage>
        <taxon>Eukaryota</taxon>
        <taxon>Metazoa</taxon>
        <taxon>Ecdysozoa</taxon>
        <taxon>Nematoda</taxon>
        <taxon>Enoplea</taxon>
        <taxon>Dorylaimia</taxon>
        <taxon>Mermithida</taxon>
        <taxon>Mermithoidea</taxon>
        <taxon>Mermithidae</taxon>
        <taxon>Romanomermis</taxon>
    </lineage>
</organism>
<reference evidence="2" key="1">
    <citation type="submission" date="2022-11" db="UniProtKB">
        <authorList>
            <consortium name="WormBaseParasite"/>
        </authorList>
    </citation>
    <scope>IDENTIFICATION</scope>
</reference>
<dbReference type="Proteomes" id="UP000887565">
    <property type="component" value="Unplaced"/>
</dbReference>
<protein>
    <submittedName>
        <fullName evidence="2">Uncharacterized protein</fullName>
    </submittedName>
</protein>
<accession>A0A915JTT1</accession>
<dbReference type="AlphaFoldDB" id="A0A915JTT1"/>
<evidence type="ECO:0000313" key="2">
    <source>
        <dbReference type="WBParaSite" id="nRc.2.0.1.t29459-RA"/>
    </source>
</evidence>
<evidence type="ECO:0000313" key="1">
    <source>
        <dbReference type="Proteomes" id="UP000887565"/>
    </source>
</evidence>